<dbReference type="Proteomes" id="UP000604046">
    <property type="component" value="Unassembled WGS sequence"/>
</dbReference>
<sequence>MRVMARSARSAGRVRQQIGSRQLLGALLAQSAWTWLAPPAPVANTAPVFRRSWLFGLAASAATMPLQAEAQVNAGLRNLVRRSRPRPETGVRMSTLGVMEGEAEGDGERLVAAEVLSSSETRVTVSFRTPWPVTSDRTSSSKGLEVRGKSAYAFLQVIPGVSGTATTDQILDAVLNSRGKFGAYGEPGDVRILEDKELASGQRQVLISFTSYSPQSAEFQNRAIVKSTTVDGDAFVLVGTAFDERWQKEPQVESSLRSVVGSFRVDPSKATER</sequence>
<evidence type="ECO:0000313" key="1">
    <source>
        <dbReference type="EMBL" id="CAE7030118.1"/>
    </source>
</evidence>
<comment type="caution">
    <text evidence="1">The sequence shown here is derived from an EMBL/GenBank/DDBJ whole genome shotgun (WGS) entry which is preliminary data.</text>
</comment>
<dbReference type="EMBL" id="CAJNDS010000224">
    <property type="protein sequence ID" value="CAE7030118.1"/>
    <property type="molecule type" value="Genomic_DNA"/>
</dbReference>
<dbReference type="AlphaFoldDB" id="A0A812IES0"/>
<proteinExistence type="predicted"/>
<name>A0A812IES0_9DINO</name>
<accession>A0A812IES0</accession>
<reference evidence="1" key="1">
    <citation type="submission" date="2021-02" db="EMBL/GenBank/DDBJ databases">
        <authorList>
            <person name="Dougan E. K."/>
            <person name="Rhodes N."/>
            <person name="Thang M."/>
            <person name="Chan C."/>
        </authorList>
    </citation>
    <scope>NUCLEOTIDE SEQUENCE</scope>
</reference>
<keyword evidence="2" id="KW-1185">Reference proteome</keyword>
<gene>
    <name evidence="1" type="primary">slc44a2</name>
    <name evidence="1" type="ORF">SNAT2548_LOCUS3652</name>
</gene>
<dbReference type="OrthoDB" id="196024at2759"/>
<protein>
    <submittedName>
        <fullName evidence="1">Slc44a2 protein</fullName>
    </submittedName>
</protein>
<organism evidence="1 2">
    <name type="scientific">Symbiodinium natans</name>
    <dbReference type="NCBI Taxonomy" id="878477"/>
    <lineage>
        <taxon>Eukaryota</taxon>
        <taxon>Sar</taxon>
        <taxon>Alveolata</taxon>
        <taxon>Dinophyceae</taxon>
        <taxon>Suessiales</taxon>
        <taxon>Symbiodiniaceae</taxon>
        <taxon>Symbiodinium</taxon>
    </lineage>
</organism>
<evidence type="ECO:0000313" key="2">
    <source>
        <dbReference type="Proteomes" id="UP000604046"/>
    </source>
</evidence>